<feature type="region of interest" description="Disordered" evidence="1">
    <location>
        <begin position="68"/>
        <end position="108"/>
    </location>
</feature>
<evidence type="ECO:0000256" key="1">
    <source>
        <dbReference type="SAM" id="MobiDB-lite"/>
    </source>
</evidence>
<dbReference type="AlphaFoldDB" id="A0A9P1JUG7"/>
<proteinExistence type="predicted"/>
<organism evidence="2 3">
    <name type="scientific">Azospirillum baldaniorum</name>
    <dbReference type="NCBI Taxonomy" id="1064539"/>
    <lineage>
        <taxon>Bacteria</taxon>
        <taxon>Pseudomonadati</taxon>
        <taxon>Pseudomonadota</taxon>
        <taxon>Alphaproteobacteria</taxon>
        <taxon>Rhodospirillales</taxon>
        <taxon>Azospirillaceae</taxon>
        <taxon>Azospirillum</taxon>
    </lineage>
</organism>
<keyword evidence="3" id="KW-1185">Reference proteome</keyword>
<gene>
    <name evidence="2" type="ORF">AZOBR_p130193</name>
</gene>
<name>A0A9P1JUG7_9PROT</name>
<dbReference type="Proteomes" id="UP000007319">
    <property type="component" value="Plasmid AZOBR_p1"/>
</dbReference>
<dbReference type="KEGG" id="abs:AZOBR_p130193"/>
<dbReference type="EMBL" id="HE577328">
    <property type="protein sequence ID" value="CCD00005.1"/>
    <property type="molecule type" value="Genomic_DNA"/>
</dbReference>
<keyword evidence="2" id="KW-0614">Plasmid</keyword>
<sequence length="108" mass="12526">MVRPAEADLRQDLVRLRGEFPIGVEQQLHARAKFLFAQEKLVHARFYVSHVDVIGAIRYKWVNKPDINEQSPRDKRGFRQFHSKSRATGQRPRWEPPCPSFPSTTATA</sequence>
<geneLocation type="plasmid" evidence="2 3">
    <name>AZOBR_p1</name>
</geneLocation>
<reference evidence="2 3" key="1">
    <citation type="journal article" date="2011" name="PLoS Genet.">
        <title>Azospirillum genomes reveal transition of bacteria from aquatic to terrestrial environments.</title>
        <authorList>
            <person name="Wisniewski-Dye F."/>
            <person name="Borziak K."/>
            <person name="Khalsa-Moyers G."/>
            <person name="Alexandre G."/>
            <person name="Sukharnikov L.O."/>
            <person name="Wuichet K."/>
            <person name="Hurst G.B."/>
            <person name="McDonald W.H."/>
            <person name="Robertson J.S."/>
            <person name="Barbe V."/>
            <person name="Calteau A."/>
            <person name="Rouy Z."/>
            <person name="Mangenot S."/>
            <person name="Prigent-Combaret C."/>
            <person name="Normand P."/>
            <person name="Boyer M."/>
            <person name="Siguier P."/>
            <person name="Dessaux Y."/>
            <person name="Elmerich C."/>
            <person name="Condemine G."/>
            <person name="Krishnen G."/>
            <person name="Kennedy I."/>
            <person name="Paterson A.H."/>
            <person name="Gonzalez V."/>
            <person name="Mavingui P."/>
            <person name="Zhulin I.B."/>
        </authorList>
    </citation>
    <scope>NUCLEOTIDE SEQUENCE [LARGE SCALE GENOMIC DNA]</scope>
    <source>
        <strain evidence="2 3">Sp245</strain>
    </source>
</reference>
<accession>A0A9P1JUG7</accession>
<evidence type="ECO:0000313" key="2">
    <source>
        <dbReference type="EMBL" id="CCD00005.1"/>
    </source>
</evidence>
<evidence type="ECO:0000313" key="3">
    <source>
        <dbReference type="Proteomes" id="UP000007319"/>
    </source>
</evidence>
<protein>
    <submittedName>
        <fullName evidence="2">Uncharacterized protein</fullName>
    </submittedName>
</protein>